<keyword evidence="4" id="KW-1185">Reference proteome</keyword>
<organism evidence="3 4">
    <name type="scientific">Levilactobacillus tujiorum</name>
    <dbReference type="NCBI Taxonomy" id="2912243"/>
    <lineage>
        <taxon>Bacteria</taxon>
        <taxon>Bacillati</taxon>
        <taxon>Bacillota</taxon>
        <taxon>Bacilli</taxon>
        <taxon>Lactobacillales</taxon>
        <taxon>Lactobacillaceae</taxon>
        <taxon>Levilactobacillus</taxon>
    </lineage>
</organism>
<dbReference type="Pfam" id="PF06054">
    <property type="entry name" value="CoiA_nuc"/>
    <property type="match status" value="1"/>
</dbReference>
<evidence type="ECO:0000259" key="2">
    <source>
        <dbReference type="Pfam" id="PF25164"/>
    </source>
</evidence>
<dbReference type="RefSeq" id="WP_168849294.1">
    <property type="nucleotide sequence ID" value="NZ_JAAVSD010000003.1"/>
</dbReference>
<name>A0ABX1L1K6_9LACO</name>
<evidence type="ECO:0000313" key="4">
    <source>
        <dbReference type="Proteomes" id="UP000707477"/>
    </source>
</evidence>
<gene>
    <name evidence="3" type="ORF">HEQ44_01760</name>
</gene>
<accession>A0ABX1L1K6</accession>
<feature type="domain" description="Competence protein CoiA-like N-terminal" evidence="2">
    <location>
        <begin position="16"/>
        <end position="53"/>
    </location>
</feature>
<reference evidence="3 4" key="1">
    <citation type="submission" date="2020-03" db="EMBL/GenBank/DDBJ databases">
        <authorList>
            <person name="Zhang Z."/>
            <person name="Guo Z."/>
            <person name="Hou Q."/>
            <person name="Shen X."/>
        </authorList>
    </citation>
    <scope>NUCLEOTIDE SEQUENCE [LARGE SCALE GENOMIC DNA]</scope>
    <source>
        <strain evidence="3 4">HBUAS51329</strain>
    </source>
</reference>
<dbReference type="Pfam" id="PF25164">
    <property type="entry name" value="CoiA_N"/>
    <property type="match status" value="1"/>
</dbReference>
<dbReference type="Proteomes" id="UP000707477">
    <property type="component" value="Unassembled WGS sequence"/>
</dbReference>
<dbReference type="InterPro" id="IPR010330">
    <property type="entry name" value="CoiA_nuc"/>
</dbReference>
<comment type="caution">
    <text evidence="3">The sequence shown here is derived from an EMBL/GenBank/DDBJ whole genome shotgun (WGS) entry which is preliminary data.</text>
</comment>
<proteinExistence type="predicted"/>
<dbReference type="InterPro" id="IPR057253">
    <property type="entry name" value="CoiA-like_N"/>
</dbReference>
<feature type="domain" description="Competence protein CoiA nuclease-like" evidence="1">
    <location>
        <begin position="58"/>
        <end position="181"/>
    </location>
</feature>
<sequence length="356" mass="41263">MLIALAEDQLIDALYAARSRHYVCPACRQPVHLRHGTRVQPHFAHRAKQRCTVVSEGETRQHIQGKRQLSLFFQPWGPVTLERIIPEIAQRADCWIQRPEKAPVAIEFQCSPITTAQVLARTRGYRRQATYPFWILGQRYCQYGVSWSLIERFATRLRGWGLSLLFWDVRRHQLRIDHHICQDALGNYHWRTTWVRRLTQLEAGNQMPLPKVSLDYSRWRSRLARDLRVKNAGVLAVQERLYAAGHHILDVPACLTTKAATLPIFGQGLLLWRALVISQLFAGPVTWISRQMVERAGRQSFETVGGHRHAVWFTGDQAVITAQRELLLELTAQGYLRVVHDGWQIQRRPTWGIIRK</sequence>
<evidence type="ECO:0000259" key="1">
    <source>
        <dbReference type="Pfam" id="PF06054"/>
    </source>
</evidence>
<protein>
    <submittedName>
        <fullName evidence="3">Competence protein</fullName>
    </submittedName>
</protein>
<evidence type="ECO:0000313" key="3">
    <source>
        <dbReference type="EMBL" id="NLR28905.1"/>
    </source>
</evidence>
<dbReference type="EMBL" id="JAAVSD010000003">
    <property type="protein sequence ID" value="NLR28905.1"/>
    <property type="molecule type" value="Genomic_DNA"/>
</dbReference>